<keyword evidence="3" id="KW-1185">Reference proteome</keyword>
<feature type="domain" description="ATPase AAA-type core" evidence="1">
    <location>
        <begin position="188"/>
        <end position="380"/>
    </location>
</feature>
<proteinExistence type="predicted"/>
<name>A0ABW4FY86_9PSEU</name>
<dbReference type="PANTHER" id="PTHR40396">
    <property type="entry name" value="ATPASE-LIKE PROTEIN"/>
    <property type="match status" value="1"/>
</dbReference>
<reference evidence="3" key="1">
    <citation type="journal article" date="2019" name="Int. J. Syst. Evol. Microbiol.">
        <title>The Global Catalogue of Microorganisms (GCM) 10K type strain sequencing project: providing services to taxonomists for standard genome sequencing and annotation.</title>
        <authorList>
            <consortium name="The Broad Institute Genomics Platform"/>
            <consortium name="The Broad Institute Genome Sequencing Center for Infectious Disease"/>
            <person name="Wu L."/>
            <person name="Ma J."/>
        </authorList>
    </citation>
    <scope>NUCLEOTIDE SEQUENCE [LARGE SCALE GENOMIC DNA]</scope>
    <source>
        <strain evidence="3">JCM 12165</strain>
    </source>
</reference>
<dbReference type="InterPro" id="IPR014555">
    <property type="entry name" value="RecF-like"/>
</dbReference>
<sequence length="428" mass="46648">MITRIEAYNYRCFRQLSVEVAPYQVLAGANGSGKTTLLDIPMVLGDLVRADRVVEAFLRRPDGTPRAGSLTDLLHRGAGTDIVFAVEARLPADVETTLASGSTATRRAAPTHVRYELRLEVFNRQLQVAEEYLYLFAADDGAPQPGVPMQGASAGGSKVPGSKWWPIIVRRGGGSPTELSGETTSRRSRLPSLRIEPEQLALASVPADESLFPAARWFIGLLRGRAVLYDPDWDTLRRPAPPGDAAEVLPDGRNTPWLALALRENDPTGYELWVDHVRTGLPQVDGIDVREREEDHHAYFVVRYVGGHRVSSSGLSDGTVRILALTLLPYLPPSALPTLLATEEPENGIHPQAIETVLTALRSIRDSQVWISTHSPVVLARTSLDDVLAARLNDDGSADVIHGNEHPRLRDWHGSIDLGSLFASGVLS</sequence>
<protein>
    <submittedName>
        <fullName evidence="2">AAA family ATPase</fullName>
    </submittedName>
</protein>
<evidence type="ECO:0000313" key="3">
    <source>
        <dbReference type="Proteomes" id="UP001597145"/>
    </source>
</evidence>
<dbReference type="NCBIfam" id="NF047739">
    <property type="entry name" value="antiphage_MADS3"/>
    <property type="match status" value="1"/>
</dbReference>
<dbReference type="InterPro" id="IPR027417">
    <property type="entry name" value="P-loop_NTPase"/>
</dbReference>
<comment type="caution">
    <text evidence="2">The sequence shown here is derived from an EMBL/GenBank/DDBJ whole genome shotgun (WGS) entry which is preliminary data.</text>
</comment>
<dbReference type="PIRSF" id="PIRSF029347">
    <property type="entry name" value="RecF"/>
    <property type="match status" value="1"/>
</dbReference>
<evidence type="ECO:0000259" key="1">
    <source>
        <dbReference type="Pfam" id="PF13304"/>
    </source>
</evidence>
<dbReference type="PANTHER" id="PTHR40396:SF1">
    <property type="entry name" value="ATPASE AAA-TYPE CORE DOMAIN-CONTAINING PROTEIN"/>
    <property type="match status" value="1"/>
</dbReference>
<dbReference type="Gene3D" id="3.40.50.300">
    <property type="entry name" value="P-loop containing nucleotide triphosphate hydrolases"/>
    <property type="match status" value="2"/>
</dbReference>
<dbReference type="EMBL" id="JBHUCP010000052">
    <property type="protein sequence ID" value="MFD1535302.1"/>
    <property type="molecule type" value="Genomic_DNA"/>
</dbReference>
<organism evidence="2 3">
    <name type="scientific">Pseudonocardia aurantiaca</name>
    <dbReference type="NCBI Taxonomy" id="75290"/>
    <lineage>
        <taxon>Bacteria</taxon>
        <taxon>Bacillati</taxon>
        <taxon>Actinomycetota</taxon>
        <taxon>Actinomycetes</taxon>
        <taxon>Pseudonocardiales</taxon>
        <taxon>Pseudonocardiaceae</taxon>
        <taxon>Pseudonocardia</taxon>
    </lineage>
</organism>
<accession>A0ABW4FY86</accession>
<dbReference type="InterPro" id="IPR003959">
    <property type="entry name" value="ATPase_AAA_core"/>
</dbReference>
<gene>
    <name evidence="2" type="ORF">ACFSCY_38445</name>
</gene>
<dbReference type="SUPFAM" id="SSF52540">
    <property type="entry name" value="P-loop containing nucleoside triphosphate hydrolases"/>
    <property type="match status" value="1"/>
</dbReference>
<dbReference type="Pfam" id="PF13304">
    <property type="entry name" value="AAA_21"/>
    <property type="match status" value="1"/>
</dbReference>
<dbReference type="RefSeq" id="WP_343981397.1">
    <property type="nucleotide sequence ID" value="NZ_BAAAJG010000014.1"/>
</dbReference>
<dbReference type="Proteomes" id="UP001597145">
    <property type="component" value="Unassembled WGS sequence"/>
</dbReference>
<evidence type="ECO:0000313" key="2">
    <source>
        <dbReference type="EMBL" id="MFD1535302.1"/>
    </source>
</evidence>